<protein>
    <submittedName>
        <fullName evidence="2">Putative secreted protein</fullName>
    </submittedName>
</protein>
<accession>A0A023FZ94</accession>
<dbReference type="AlphaFoldDB" id="A0A023FZ94"/>
<name>A0A023FZ94_AMBPA</name>
<keyword evidence="1" id="KW-0732">Signal</keyword>
<feature type="chain" id="PRO_5001515815" evidence="1">
    <location>
        <begin position="22"/>
        <end position="134"/>
    </location>
</feature>
<sequence>MKYALLFILSVVGSLHKTASGSHSYDACHQACHLEKGVSCPTGCSCAEYGTGAYRGRGVCQLNRGWTSEQVQALLDAQDVMETVTEVGGELVKKVYKKLRNLKITKKMSKAIKAGMKIIKKLVKALKGLVRFRG</sequence>
<proteinExistence type="evidence at transcript level"/>
<organism evidence="2">
    <name type="scientific">Amblyomma parvum</name>
    <name type="common">South American tick</name>
    <dbReference type="NCBI Taxonomy" id="251391"/>
    <lineage>
        <taxon>Eukaryota</taxon>
        <taxon>Metazoa</taxon>
        <taxon>Ecdysozoa</taxon>
        <taxon>Arthropoda</taxon>
        <taxon>Chelicerata</taxon>
        <taxon>Arachnida</taxon>
        <taxon>Acari</taxon>
        <taxon>Parasitiformes</taxon>
        <taxon>Ixodida</taxon>
        <taxon>Ixodoidea</taxon>
        <taxon>Ixodidae</taxon>
        <taxon>Amblyomminae</taxon>
        <taxon>Amblyomma</taxon>
    </lineage>
</organism>
<evidence type="ECO:0000313" key="2">
    <source>
        <dbReference type="EMBL" id="JAC27201.1"/>
    </source>
</evidence>
<feature type="signal peptide" evidence="1">
    <location>
        <begin position="1"/>
        <end position="21"/>
    </location>
</feature>
<dbReference type="EMBL" id="GBBL01000119">
    <property type="protein sequence ID" value="JAC27201.1"/>
    <property type="molecule type" value="mRNA"/>
</dbReference>
<evidence type="ECO:0000256" key="1">
    <source>
        <dbReference type="SAM" id="SignalP"/>
    </source>
</evidence>
<reference evidence="2" key="1">
    <citation type="submission" date="2014-03" db="EMBL/GenBank/DDBJ databases">
        <title>The sialotranscriptome of Amblyomma triste, Amblyomma parvum and Amblyomma cajennense ticks, uncovered by 454-based RNA-seq.</title>
        <authorList>
            <person name="Garcia G.R."/>
            <person name="Gardinassi L.G."/>
            <person name="Ribeiro J.M."/>
            <person name="Anatrielo E."/>
            <person name="Ferreira B.R."/>
            <person name="Moreira H.N."/>
            <person name="Mafra C."/>
            <person name="Olegario M.M."/>
            <person name="Szabo P.J."/>
            <person name="Miranda-Santos I.K."/>
            <person name="Maruyama S.R."/>
        </authorList>
    </citation>
    <scope>NUCLEOTIDE SEQUENCE</scope>
    <source>
        <strain evidence="2">Araguapaz</strain>
        <tissue evidence="2">Salivary glands</tissue>
    </source>
</reference>